<accession>A0A0C3NR64</accession>
<evidence type="ECO:0000313" key="3">
    <source>
        <dbReference type="Proteomes" id="UP000053257"/>
    </source>
</evidence>
<feature type="region of interest" description="Disordered" evidence="1">
    <location>
        <begin position="79"/>
        <end position="145"/>
    </location>
</feature>
<reference evidence="2 3" key="1">
    <citation type="journal article" date="2014" name="PLoS Genet.">
        <title>Analysis of the Phlebiopsis gigantea genome, transcriptome and secretome provides insight into its pioneer colonization strategies of wood.</title>
        <authorList>
            <person name="Hori C."/>
            <person name="Ishida T."/>
            <person name="Igarashi K."/>
            <person name="Samejima M."/>
            <person name="Suzuki H."/>
            <person name="Master E."/>
            <person name="Ferreira P."/>
            <person name="Ruiz-Duenas F.J."/>
            <person name="Held B."/>
            <person name="Canessa P."/>
            <person name="Larrondo L.F."/>
            <person name="Schmoll M."/>
            <person name="Druzhinina I.S."/>
            <person name="Kubicek C.P."/>
            <person name="Gaskell J.A."/>
            <person name="Kersten P."/>
            <person name="St John F."/>
            <person name="Glasner J."/>
            <person name="Sabat G."/>
            <person name="Splinter BonDurant S."/>
            <person name="Syed K."/>
            <person name="Yadav J."/>
            <person name="Mgbeahuruike A.C."/>
            <person name="Kovalchuk A."/>
            <person name="Asiegbu F.O."/>
            <person name="Lackner G."/>
            <person name="Hoffmeister D."/>
            <person name="Rencoret J."/>
            <person name="Gutierrez A."/>
            <person name="Sun H."/>
            <person name="Lindquist E."/>
            <person name="Barry K."/>
            <person name="Riley R."/>
            <person name="Grigoriev I.V."/>
            <person name="Henrissat B."/>
            <person name="Kues U."/>
            <person name="Berka R.M."/>
            <person name="Martinez A.T."/>
            <person name="Covert S.F."/>
            <person name="Blanchette R.A."/>
            <person name="Cullen D."/>
        </authorList>
    </citation>
    <scope>NUCLEOTIDE SEQUENCE [LARGE SCALE GENOMIC DNA]</scope>
    <source>
        <strain evidence="2 3">11061_1 CR5-6</strain>
    </source>
</reference>
<evidence type="ECO:0000256" key="1">
    <source>
        <dbReference type="SAM" id="MobiDB-lite"/>
    </source>
</evidence>
<organism evidence="2 3">
    <name type="scientific">Phlebiopsis gigantea (strain 11061_1 CR5-6)</name>
    <name type="common">White-rot fungus</name>
    <name type="synonym">Peniophora gigantea</name>
    <dbReference type="NCBI Taxonomy" id="745531"/>
    <lineage>
        <taxon>Eukaryota</taxon>
        <taxon>Fungi</taxon>
        <taxon>Dikarya</taxon>
        <taxon>Basidiomycota</taxon>
        <taxon>Agaricomycotina</taxon>
        <taxon>Agaricomycetes</taxon>
        <taxon>Polyporales</taxon>
        <taxon>Phanerochaetaceae</taxon>
        <taxon>Phlebiopsis</taxon>
    </lineage>
</organism>
<feature type="compositionally biased region" description="Low complexity" evidence="1">
    <location>
        <begin position="102"/>
        <end position="145"/>
    </location>
</feature>
<keyword evidence="3" id="KW-1185">Reference proteome</keyword>
<dbReference type="AlphaFoldDB" id="A0A0C3NR64"/>
<feature type="region of interest" description="Disordered" evidence="1">
    <location>
        <begin position="1"/>
        <end position="21"/>
    </location>
</feature>
<proteinExistence type="predicted"/>
<protein>
    <submittedName>
        <fullName evidence="2">Uncharacterized protein</fullName>
    </submittedName>
</protein>
<dbReference type="Proteomes" id="UP000053257">
    <property type="component" value="Unassembled WGS sequence"/>
</dbReference>
<gene>
    <name evidence="2" type="ORF">PHLGIDRAFT_409544</name>
</gene>
<sequence length="145" mass="15528">MAFAASGRGEHMRPWAAASRMSSTQLALRSDTVFRRLRQGTHSPTAEHPTTRLVGLGTSLSTTGMDSQDIWALIMRHSAAHGRSSATDAHGERSAPLTHGSARTPRTARARPPTCRRAARRCAPTAAGRRRAPTAGARRAGGPRR</sequence>
<name>A0A0C3NR64_PHLG1</name>
<dbReference type="HOGENOM" id="CLU_1787527_0_0_1"/>
<evidence type="ECO:0000313" key="2">
    <source>
        <dbReference type="EMBL" id="KIP07684.1"/>
    </source>
</evidence>
<dbReference type="EMBL" id="KN840492">
    <property type="protein sequence ID" value="KIP07684.1"/>
    <property type="molecule type" value="Genomic_DNA"/>
</dbReference>